<feature type="region of interest" description="Disordered" evidence="3">
    <location>
        <begin position="183"/>
        <end position="204"/>
    </location>
</feature>
<accession>A0A9W4SA73</accession>
<dbReference type="CDD" id="cd01425">
    <property type="entry name" value="RPS2"/>
    <property type="match status" value="1"/>
</dbReference>
<dbReference type="GO" id="GO:0003735">
    <property type="term" value="F:structural constituent of ribosome"/>
    <property type="evidence" value="ECO:0007669"/>
    <property type="project" value="InterPro"/>
</dbReference>
<keyword evidence="2" id="KW-0175">Coiled coil</keyword>
<dbReference type="Pfam" id="PF00318">
    <property type="entry name" value="Ribosomal_S2"/>
    <property type="match status" value="1"/>
</dbReference>
<keyword evidence="5" id="KW-1185">Reference proteome</keyword>
<sequence length="1564" mass="179540">MINIDKNELAGIGVQFGNLARRWNPRMHPYIFKKINRIHILDLDKIFSSCQKVDDYIKSLIEKKKTILFLSTKNQAQKVVKEAAKSFRNLIKKDQVSKLKKKNKLLNIYEGIVGLKTPPNALFIIGLHKEKTAFKEAKKMGIPVIAVCNSNCNPQLVDYVIPDLLRAAGINETELNAGIEEYEENEEAEEILGPDESDEGTSDGPEAVFMRNIKSRFSGSLVSKIFGKNGKLNEKLKEVKIGDYFEDEEGGSFETKKMNILECLARSVVEMVHAEITAEDVPETKKRELKDFLENYITKNNTVNEKLVYTYDWMEIPLRKIIGEATAGAVIEDTITHGNLSNPLTVKITKFGGRAGNYAWIRGQRHLSTYEIEPFKIETEQGEIEINSLLLTYQRDNFEDTFGDADKTGLIRAEIPGFMDENNLNDGRKIGGEGGSKTYSLQIFNDYILVLPDGRFFPYNENSLTALISQAQNQNGYSAVEDAEKLTFLKNEATNEVSNIRNLSINLTGASQTQTKILNQAETEQIETAAKKYHEVELEYYLRSGEIELNQVRSSELEKYIEQIKRFSESASPLEREIWEEVKDNRVEIINEETLETESPAQLGAESRLNAIQQKLKFVNYIPQVYQEYKKNADKVFTAADLRDFENFLDRLENLREDTRNKVEEYTEIGKKFAEIDRKTEYDEVVFLDDLFYLKNLIPNSEHPGYSLTNKLLTPAEIQFYTNNKKEVDLKYLWLFKQSYIQRNNQFLTEFELTYIESEQAKLEELIIENEVNEAGETQSIFKMESFIEEFDEVILILEGIQSGTIGIENDTEVTEMIRESLTAAKTEQELRQKITQMIGRANNDNLPIREYGTLLTNLSAFDLFAGYEIDPENSGNLYNYALADIQKLYEEEFFDIVKQRTDFIGKFERELTRLGREETEETGNLDMDIGKVLRYYYIGIDGIPAEKMAKSFHNGWLADAKKVFGEGKEPNNIESGFIFFVVNEDGEPDLEVNYSFRGETLHSLNPVEISKKEVEFYIDLKLLAEEETSPLIKELIDNNNLNQISTHYNHHGITPEQILVLKKRNVLTENKAIIETHEKVKEKFSAAEEKAIFDHPALDTPAAIQATEELLNQIKEHVGITASTANQARAAVRRDLALNELNRLRELENLHTARRTCLANENLSEREKLLFNEEVNNQTEKLDTVAKVNQVNNLLKTLREIYNKPIDSYQTGNISHIFENINTKNTLKREYDELAKFFPETATDDQKVVWEAVNSISEHKAEQIYIDVGQEEAKKLKGISPVDIPQQKKELAWERFFTEQAIPNQANIRNRRPNEFEVSGFNLLIHPKQQRDNLVRLLIKIKTAPDLATCRAIKIDDTQYDPAKVPAKYSYDRNGIDEARVAKLGWEITPDYQIRDKKIINYRLATPLGEVIEPEIMVERIDYFELEAALAGIVIPIKNLVVEIKAENLTIADFPPDLFETEIDNLNETLLPPNRSKDNLRTFRNEERQKLVDEIFIIEFKAQRGEAANVEERDNILTYRNKKTLDNGTEIEISGTQAGKKVYPLTTSFAQAQKEIWIDAFHG</sequence>
<feature type="coiled-coil region" evidence="2">
    <location>
        <begin position="642"/>
        <end position="669"/>
    </location>
</feature>
<dbReference type="HAMAP" id="MF_00291_B">
    <property type="entry name" value="Ribosomal_uS2_B"/>
    <property type="match status" value="1"/>
</dbReference>
<feature type="non-terminal residue" evidence="4">
    <location>
        <position position="1564"/>
    </location>
</feature>
<dbReference type="InterPro" id="IPR001865">
    <property type="entry name" value="Ribosomal_uS2"/>
</dbReference>
<dbReference type="EMBL" id="CAMKVN010000036">
    <property type="protein sequence ID" value="CAI2162444.1"/>
    <property type="molecule type" value="Genomic_DNA"/>
</dbReference>
<dbReference type="PANTHER" id="PTHR12534">
    <property type="entry name" value="30S RIBOSOMAL PROTEIN S2 PROKARYOTIC AND ORGANELLAR"/>
    <property type="match status" value="1"/>
</dbReference>
<reference evidence="4" key="1">
    <citation type="submission" date="2022-08" db="EMBL/GenBank/DDBJ databases">
        <authorList>
            <person name="Kallberg Y."/>
            <person name="Tangrot J."/>
            <person name="Rosling A."/>
        </authorList>
    </citation>
    <scope>NUCLEOTIDE SEQUENCE</scope>
    <source>
        <strain evidence="4">Wild A</strain>
    </source>
</reference>
<organism evidence="4 5">
    <name type="scientific">Funneliformis geosporum</name>
    <dbReference type="NCBI Taxonomy" id="1117311"/>
    <lineage>
        <taxon>Eukaryota</taxon>
        <taxon>Fungi</taxon>
        <taxon>Fungi incertae sedis</taxon>
        <taxon>Mucoromycota</taxon>
        <taxon>Glomeromycotina</taxon>
        <taxon>Glomeromycetes</taxon>
        <taxon>Glomerales</taxon>
        <taxon>Glomeraceae</taxon>
        <taxon>Funneliformis</taxon>
    </lineage>
</organism>
<dbReference type="Gene3D" id="3.40.50.10490">
    <property type="entry name" value="Glucose-6-phosphate isomerase like protein, domain 1"/>
    <property type="match status" value="1"/>
</dbReference>
<comment type="similarity">
    <text evidence="1">Belongs to the universal ribosomal protein uS2 family.</text>
</comment>
<name>A0A9W4SA73_9GLOM</name>
<dbReference type="GO" id="GO:0006412">
    <property type="term" value="P:translation"/>
    <property type="evidence" value="ECO:0007669"/>
    <property type="project" value="InterPro"/>
</dbReference>
<dbReference type="InterPro" id="IPR005706">
    <property type="entry name" value="Ribosomal_uS2_bac/mit/plastid"/>
</dbReference>
<proteinExistence type="inferred from homology"/>
<dbReference type="InterPro" id="IPR023591">
    <property type="entry name" value="Ribosomal_uS2_flav_dom_sf"/>
</dbReference>
<comment type="caution">
    <text evidence="4">The sequence shown here is derived from an EMBL/GenBank/DDBJ whole genome shotgun (WGS) entry which is preliminary data.</text>
</comment>
<dbReference type="Proteomes" id="UP001153678">
    <property type="component" value="Unassembled WGS sequence"/>
</dbReference>
<evidence type="ECO:0000256" key="2">
    <source>
        <dbReference type="SAM" id="Coils"/>
    </source>
</evidence>
<evidence type="ECO:0000256" key="1">
    <source>
        <dbReference type="ARBA" id="ARBA00006242"/>
    </source>
</evidence>
<evidence type="ECO:0000313" key="5">
    <source>
        <dbReference type="Proteomes" id="UP001153678"/>
    </source>
</evidence>
<dbReference type="GO" id="GO:0022627">
    <property type="term" value="C:cytosolic small ribosomal subunit"/>
    <property type="evidence" value="ECO:0007669"/>
    <property type="project" value="TreeGrafter"/>
</dbReference>
<evidence type="ECO:0000256" key="3">
    <source>
        <dbReference type="SAM" id="MobiDB-lite"/>
    </source>
</evidence>
<gene>
    <name evidence="4" type="ORF">FWILDA_LOCUS563</name>
</gene>
<feature type="compositionally biased region" description="Acidic residues" evidence="3">
    <location>
        <begin position="183"/>
        <end position="201"/>
    </location>
</feature>
<evidence type="ECO:0000313" key="4">
    <source>
        <dbReference type="EMBL" id="CAI2162444.1"/>
    </source>
</evidence>
<protein>
    <submittedName>
        <fullName evidence="4">10715_t:CDS:1</fullName>
    </submittedName>
</protein>
<dbReference type="PANTHER" id="PTHR12534:SF0">
    <property type="entry name" value="SMALL RIBOSOMAL SUBUNIT PROTEIN US2M"/>
    <property type="match status" value="1"/>
</dbReference>
<dbReference type="OrthoDB" id="2320368at2759"/>
<dbReference type="PRINTS" id="PR00395">
    <property type="entry name" value="RIBOSOMALS2"/>
</dbReference>
<dbReference type="SUPFAM" id="SSF52313">
    <property type="entry name" value="Ribosomal protein S2"/>
    <property type="match status" value="1"/>
</dbReference>